<dbReference type="Pfam" id="PF00702">
    <property type="entry name" value="Hydrolase"/>
    <property type="match status" value="1"/>
</dbReference>
<dbReference type="GO" id="GO:0016787">
    <property type="term" value="F:hydrolase activity"/>
    <property type="evidence" value="ECO:0007669"/>
    <property type="project" value="UniProtKB-KW"/>
</dbReference>
<dbReference type="InterPro" id="IPR023214">
    <property type="entry name" value="HAD_sf"/>
</dbReference>
<proteinExistence type="predicted"/>
<dbReference type="KEGG" id="bwa:HLV38_02465"/>
<dbReference type="SFLD" id="SFLDS00003">
    <property type="entry name" value="Haloacid_Dehalogenase"/>
    <property type="match status" value="1"/>
</dbReference>
<dbReference type="Gene3D" id="3.40.50.1000">
    <property type="entry name" value="HAD superfamily/HAD-like"/>
    <property type="match status" value="1"/>
</dbReference>
<organism evidence="1 2">
    <name type="scientific">Berryella wangjianweii</name>
    <dbReference type="NCBI Taxonomy" id="2734634"/>
    <lineage>
        <taxon>Bacteria</taxon>
        <taxon>Bacillati</taxon>
        <taxon>Actinomycetota</taxon>
        <taxon>Coriobacteriia</taxon>
        <taxon>Eggerthellales</taxon>
        <taxon>Eggerthellaceae</taxon>
        <taxon>Berryella</taxon>
    </lineage>
</organism>
<gene>
    <name evidence="1" type="ORF">HLV38_02465</name>
</gene>
<dbReference type="PRINTS" id="PR00413">
    <property type="entry name" value="HADHALOGNASE"/>
</dbReference>
<accession>A0A6M8J0R0</accession>
<keyword evidence="1" id="KW-0378">Hydrolase</keyword>
<dbReference type="EMBL" id="CP053716">
    <property type="protein sequence ID" value="QKF07114.1"/>
    <property type="molecule type" value="Genomic_DNA"/>
</dbReference>
<dbReference type="SFLD" id="SFLDG01129">
    <property type="entry name" value="C1.5:_HAD__Beta-PGM__Phosphata"/>
    <property type="match status" value="1"/>
</dbReference>
<sequence>MANSSATPAGWRCDVAPQADDASRYAAEALLKKPFVSEAGLGYEAHGRALPGWTAERAGGALPLRAALFDVGGTLIAPNPDIGVMLVRTAAGEGVAVDSARAREAQARAYALYDRALAVEGDFWCDQGRAEGLWLSMYELMCDHVELGHLRDVIPARMYATYLRPDAWRVLDGAFECLQALRDRGVRLGVVSNWAVTLPNLLEGLGLARFFDVVVASAAVGACKPDPVIFQRALDALDTRASETVHVGDSWEADAMGARAAGLRTVLVGGAAASVGEAGASLGDIVCVPALAQAARVLQA</sequence>
<dbReference type="InterPro" id="IPR036412">
    <property type="entry name" value="HAD-like_sf"/>
</dbReference>
<dbReference type="InterPro" id="IPR044924">
    <property type="entry name" value="HAD-SF_hydro_IA_REG-2-like_cap"/>
</dbReference>
<dbReference type="InterPro" id="IPR006439">
    <property type="entry name" value="HAD-SF_hydro_IA"/>
</dbReference>
<dbReference type="PANTHER" id="PTHR46649">
    <property type="match status" value="1"/>
</dbReference>
<dbReference type="Gene3D" id="1.10.150.720">
    <property type="entry name" value="Haloacid dehalogenase-like hydrolase"/>
    <property type="match status" value="1"/>
</dbReference>
<name>A0A6M8J0R0_9ACTN</name>
<evidence type="ECO:0000313" key="1">
    <source>
        <dbReference type="EMBL" id="QKF07114.1"/>
    </source>
</evidence>
<reference evidence="2" key="1">
    <citation type="submission" date="2020-05" db="EMBL/GenBank/DDBJ databases">
        <title>Novel species in genus Nocardioides.</title>
        <authorList>
            <person name="Zhang G."/>
        </authorList>
    </citation>
    <scope>NUCLEOTIDE SEQUENCE [LARGE SCALE GENOMIC DNA]</scope>
    <source>
        <strain evidence="2">zg-1050</strain>
    </source>
</reference>
<dbReference type="NCBIfam" id="TIGR01509">
    <property type="entry name" value="HAD-SF-IA-v3"/>
    <property type="match status" value="1"/>
</dbReference>
<dbReference type="RefSeq" id="WP_173164012.1">
    <property type="nucleotide sequence ID" value="NZ_CP053716.1"/>
</dbReference>
<dbReference type="NCBIfam" id="TIGR01549">
    <property type="entry name" value="HAD-SF-IA-v1"/>
    <property type="match status" value="1"/>
</dbReference>
<dbReference type="SUPFAM" id="SSF56784">
    <property type="entry name" value="HAD-like"/>
    <property type="match status" value="1"/>
</dbReference>
<protein>
    <submittedName>
        <fullName evidence="1">HAD-IA family hydrolase</fullName>
    </submittedName>
</protein>
<evidence type="ECO:0000313" key="2">
    <source>
        <dbReference type="Proteomes" id="UP000503297"/>
    </source>
</evidence>
<dbReference type="PANTHER" id="PTHR46649:SF4">
    <property type="entry name" value="HALOACID DEHALOGENASE-LIKE HYDROLASE (HAD) SUPERFAMILY PROTEIN"/>
    <property type="match status" value="1"/>
</dbReference>
<dbReference type="Proteomes" id="UP000503297">
    <property type="component" value="Chromosome"/>
</dbReference>
<keyword evidence="2" id="KW-1185">Reference proteome</keyword>
<dbReference type="AlphaFoldDB" id="A0A6M8J0R0"/>